<evidence type="ECO:0000313" key="4">
    <source>
        <dbReference type="Proteomes" id="UP000318065"/>
    </source>
</evidence>
<proteinExistence type="inferred from homology"/>
<dbReference type="PANTHER" id="PTHR33515">
    <property type="entry name" value="RIBOSOME-BINDING FACTOR A, CHLOROPLASTIC-RELATED"/>
    <property type="match status" value="1"/>
</dbReference>
<gene>
    <name evidence="2 3" type="primary">rbfA</name>
    <name evidence="3" type="ORF">RxyAA322_07250</name>
</gene>
<name>A0A510HFY6_9ACTN</name>
<comment type="similarity">
    <text evidence="2">Belongs to the RbfA family.</text>
</comment>
<dbReference type="RefSeq" id="WP_172620656.1">
    <property type="nucleotide sequence ID" value="NZ_AP019791.1"/>
</dbReference>
<accession>A0A510HFY6</accession>
<evidence type="ECO:0000256" key="1">
    <source>
        <dbReference type="ARBA" id="ARBA00022517"/>
    </source>
</evidence>
<dbReference type="HAMAP" id="MF_00003">
    <property type="entry name" value="RbfA"/>
    <property type="match status" value="1"/>
</dbReference>
<dbReference type="PANTHER" id="PTHR33515:SF1">
    <property type="entry name" value="RIBOSOME-BINDING FACTOR A, CHLOROPLASTIC-RELATED"/>
    <property type="match status" value="1"/>
</dbReference>
<sequence>MNDARTRKIEARLKEIVGDEVASLSDPRLKGLVTVTGVRVSPNLSHATVFYSLLAGGDPEEAREGLQSAAGRIQAAVGAQTRLKRTPRLRFEPDPAVERATRIQRALREVSGEDGGGHPAR</sequence>
<comment type="subcellular location">
    <subcellularLocation>
        <location evidence="2">Cytoplasm</location>
    </subcellularLocation>
</comment>
<keyword evidence="1 2" id="KW-0690">Ribosome biogenesis</keyword>
<evidence type="ECO:0000256" key="2">
    <source>
        <dbReference type="HAMAP-Rule" id="MF_00003"/>
    </source>
</evidence>
<comment type="subunit">
    <text evidence="2">Monomer. Binds 30S ribosomal subunits, but not 50S ribosomal subunits or 70S ribosomes.</text>
</comment>
<evidence type="ECO:0000313" key="3">
    <source>
        <dbReference type="EMBL" id="BBL78871.1"/>
    </source>
</evidence>
<dbReference type="InterPro" id="IPR020053">
    <property type="entry name" value="Ribosome-bd_factorA_CS"/>
</dbReference>
<dbReference type="AlphaFoldDB" id="A0A510HFY6"/>
<reference evidence="3" key="1">
    <citation type="journal article" date="2019" name="Microbiol. Resour. Announc.">
        <title>Complete Genome Sequence of Rubrobacter xylanophilus Strain AA3-22, Isolated from Arima Onsen in Japan.</title>
        <authorList>
            <person name="Tomariguchi N."/>
            <person name="Miyazaki K."/>
        </authorList>
    </citation>
    <scope>NUCLEOTIDE SEQUENCE [LARGE SCALE GENOMIC DNA]</scope>
    <source>
        <strain evidence="3">AA3-22</strain>
    </source>
</reference>
<dbReference type="Pfam" id="PF02033">
    <property type="entry name" value="RBFA"/>
    <property type="match status" value="1"/>
</dbReference>
<organism evidence="3 4">
    <name type="scientific">Rubrobacter xylanophilus</name>
    <dbReference type="NCBI Taxonomy" id="49319"/>
    <lineage>
        <taxon>Bacteria</taxon>
        <taxon>Bacillati</taxon>
        <taxon>Actinomycetota</taxon>
        <taxon>Rubrobacteria</taxon>
        <taxon>Rubrobacterales</taxon>
        <taxon>Rubrobacteraceae</taxon>
        <taxon>Rubrobacter</taxon>
    </lineage>
</organism>
<dbReference type="EMBL" id="AP019791">
    <property type="protein sequence ID" value="BBL78871.1"/>
    <property type="molecule type" value="Genomic_DNA"/>
</dbReference>
<dbReference type="GO" id="GO:0030490">
    <property type="term" value="P:maturation of SSU-rRNA"/>
    <property type="evidence" value="ECO:0007669"/>
    <property type="project" value="UniProtKB-UniRule"/>
</dbReference>
<keyword evidence="2" id="KW-0963">Cytoplasm</keyword>
<dbReference type="NCBIfam" id="TIGR00082">
    <property type="entry name" value="rbfA"/>
    <property type="match status" value="1"/>
</dbReference>
<dbReference type="InterPro" id="IPR000238">
    <property type="entry name" value="RbfA"/>
</dbReference>
<dbReference type="GO" id="GO:0043024">
    <property type="term" value="F:ribosomal small subunit binding"/>
    <property type="evidence" value="ECO:0007669"/>
    <property type="project" value="TreeGrafter"/>
</dbReference>
<dbReference type="SUPFAM" id="SSF89919">
    <property type="entry name" value="Ribosome-binding factor A, RbfA"/>
    <property type="match status" value="1"/>
</dbReference>
<dbReference type="GO" id="GO:0005829">
    <property type="term" value="C:cytosol"/>
    <property type="evidence" value="ECO:0007669"/>
    <property type="project" value="TreeGrafter"/>
</dbReference>
<dbReference type="InterPro" id="IPR015946">
    <property type="entry name" value="KH_dom-like_a/b"/>
</dbReference>
<dbReference type="InterPro" id="IPR023799">
    <property type="entry name" value="RbfA_dom_sf"/>
</dbReference>
<dbReference type="Gene3D" id="3.30.300.20">
    <property type="match status" value="1"/>
</dbReference>
<dbReference type="PROSITE" id="PS01319">
    <property type="entry name" value="RBFA"/>
    <property type="match status" value="1"/>
</dbReference>
<comment type="function">
    <text evidence="2">One of several proteins that assist in the late maturation steps of the functional core of the 30S ribosomal subunit. Associates with free 30S ribosomal subunits (but not with 30S subunits that are part of 70S ribosomes or polysomes). Required for efficient processing of 16S rRNA. May interact with the 5'-terminal helix region of 16S rRNA.</text>
</comment>
<protein>
    <recommendedName>
        <fullName evidence="2">Ribosome-binding factor A</fullName>
    </recommendedName>
</protein>
<keyword evidence="4" id="KW-1185">Reference proteome</keyword>
<dbReference type="Proteomes" id="UP000318065">
    <property type="component" value="Chromosome"/>
</dbReference>